<evidence type="ECO:0000256" key="1">
    <source>
        <dbReference type="ARBA" id="ARBA00001971"/>
    </source>
</evidence>
<evidence type="ECO:0000256" key="3">
    <source>
        <dbReference type="ARBA" id="ARBA00010617"/>
    </source>
</evidence>
<dbReference type="InterPro" id="IPR050364">
    <property type="entry name" value="Cytochrome_P450_fung"/>
</dbReference>
<comment type="similarity">
    <text evidence="3">Belongs to the cytochrome P450 family.</text>
</comment>
<evidence type="ECO:0000256" key="8">
    <source>
        <dbReference type="ARBA" id="ARBA00023033"/>
    </source>
</evidence>
<dbReference type="InterPro" id="IPR002401">
    <property type="entry name" value="Cyt_P450_E_grp-I"/>
</dbReference>
<dbReference type="Gene3D" id="1.10.630.10">
    <property type="entry name" value="Cytochrome P450"/>
    <property type="match status" value="1"/>
</dbReference>
<dbReference type="InterPro" id="IPR001128">
    <property type="entry name" value="Cyt_P450"/>
</dbReference>
<organism evidence="10 11">
    <name type="scientific">Rhizoctonia solani</name>
    <dbReference type="NCBI Taxonomy" id="456999"/>
    <lineage>
        <taxon>Eukaryota</taxon>
        <taxon>Fungi</taxon>
        <taxon>Dikarya</taxon>
        <taxon>Basidiomycota</taxon>
        <taxon>Agaricomycotina</taxon>
        <taxon>Agaricomycetes</taxon>
        <taxon>Cantharellales</taxon>
        <taxon>Ceratobasidiaceae</taxon>
        <taxon>Rhizoctonia</taxon>
    </lineage>
</organism>
<feature type="binding site" description="axial binding residue" evidence="9">
    <location>
        <position position="306"/>
    </location>
    <ligand>
        <name>heme</name>
        <dbReference type="ChEBI" id="CHEBI:30413"/>
    </ligand>
    <ligandPart>
        <name>Fe</name>
        <dbReference type="ChEBI" id="CHEBI:18248"/>
    </ligandPart>
</feature>
<dbReference type="Proteomes" id="UP000650582">
    <property type="component" value="Unassembled WGS sequence"/>
</dbReference>
<proteinExistence type="inferred from homology"/>
<comment type="pathway">
    <text evidence="2">Secondary metabolite biosynthesis.</text>
</comment>
<keyword evidence="4 9" id="KW-0349">Heme</keyword>
<evidence type="ECO:0000256" key="6">
    <source>
        <dbReference type="ARBA" id="ARBA00023002"/>
    </source>
</evidence>
<dbReference type="GO" id="GO:0004497">
    <property type="term" value="F:monooxygenase activity"/>
    <property type="evidence" value="ECO:0007669"/>
    <property type="project" value="UniProtKB-KW"/>
</dbReference>
<evidence type="ECO:0000313" key="10">
    <source>
        <dbReference type="EMBL" id="KAF8677686.1"/>
    </source>
</evidence>
<evidence type="ECO:0000256" key="4">
    <source>
        <dbReference type="ARBA" id="ARBA00022617"/>
    </source>
</evidence>
<keyword evidence="8" id="KW-0503">Monooxygenase</keyword>
<keyword evidence="5 9" id="KW-0479">Metal-binding</keyword>
<dbReference type="PRINTS" id="PR00463">
    <property type="entry name" value="EP450I"/>
</dbReference>
<evidence type="ECO:0000256" key="5">
    <source>
        <dbReference type="ARBA" id="ARBA00022723"/>
    </source>
</evidence>
<name>A0A8H7H5C1_9AGAM</name>
<dbReference type="SUPFAM" id="SSF48264">
    <property type="entry name" value="Cytochrome P450"/>
    <property type="match status" value="1"/>
</dbReference>
<comment type="cofactor">
    <cofactor evidence="1 9">
        <name>heme</name>
        <dbReference type="ChEBI" id="CHEBI:30413"/>
    </cofactor>
</comment>
<keyword evidence="6" id="KW-0560">Oxidoreductase</keyword>
<reference evidence="10" key="1">
    <citation type="submission" date="2020-09" db="EMBL/GenBank/DDBJ databases">
        <title>Comparative genome analyses of four rice-infecting Rhizoctonia solani isolates reveal extensive enrichment of homogalacturonan modification genes.</title>
        <authorList>
            <person name="Lee D.-Y."/>
            <person name="Jeon J."/>
            <person name="Kim K.-T."/>
            <person name="Cheong K."/>
            <person name="Song H."/>
            <person name="Choi G."/>
            <person name="Ko J."/>
            <person name="Opiyo S.O."/>
            <person name="Zuo S."/>
            <person name="Madhav S."/>
            <person name="Lee Y.-H."/>
            <person name="Wang G.-L."/>
        </authorList>
    </citation>
    <scope>NUCLEOTIDE SEQUENCE</scope>
    <source>
        <strain evidence="10">AG1-IA YN-7</strain>
    </source>
</reference>
<dbReference type="GO" id="GO:0005506">
    <property type="term" value="F:iron ion binding"/>
    <property type="evidence" value="ECO:0007669"/>
    <property type="project" value="InterPro"/>
</dbReference>
<dbReference type="GO" id="GO:0020037">
    <property type="term" value="F:heme binding"/>
    <property type="evidence" value="ECO:0007669"/>
    <property type="project" value="InterPro"/>
</dbReference>
<dbReference type="EMBL" id="JACYCC010000040">
    <property type="protein sequence ID" value="KAF8677686.1"/>
    <property type="molecule type" value="Genomic_DNA"/>
</dbReference>
<evidence type="ECO:0000256" key="7">
    <source>
        <dbReference type="ARBA" id="ARBA00023004"/>
    </source>
</evidence>
<dbReference type="AlphaFoldDB" id="A0A8H7H5C1"/>
<evidence type="ECO:0000256" key="9">
    <source>
        <dbReference type="PIRSR" id="PIRSR602401-1"/>
    </source>
</evidence>
<dbReference type="PANTHER" id="PTHR46300:SF7">
    <property type="entry name" value="P450, PUTATIVE (EUROFUNG)-RELATED"/>
    <property type="match status" value="1"/>
</dbReference>
<dbReference type="Pfam" id="PF00067">
    <property type="entry name" value="p450"/>
    <property type="match status" value="1"/>
</dbReference>
<protein>
    <submittedName>
        <fullName evidence="10">Cytochrome P450 family</fullName>
    </submittedName>
</protein>
<evidence type="ECO:0000313" key="11">
    <source>
        <dbReference type="Proteomes" id="UP000650582"/>
    </source>
</evidence>
<evidence type="ECO:0000256" key="2">
    <source>
        <dbReference type="ARBA" id="ARBA00005179"/>
    </source>
</evidence>
<dbReference type="InterPro" id="IPR036396">
    <property type="entry name" value="Cyt_P450_sf"/>
</dbReference>
<sequence>MVREPSLPAWGDFASLVAVTAHHKYQEHSARKLIQRLLEHHQKVLSTHKLENELFLSISATLLRSIYGYEAVASDDCCPVETQAIFSFMTNSLLTSSYLVNIIPVLKYAPEWLPGAGWKRDAIKWRKGKDTLIKDISKLIQSTDESSQIIFGSLRTQTLSIGLTDKEAEDYVDQIAITMFAGETDTNVNTLLMFFMAMVLYPSVQKKAHDEIDLVLGHSRLSKVEDQAQLNYIDRIVQETLRWAPVTPIAFPHTCFWDDVYKGHRIPKGAIVAMTRDETVYKNAEAFDPDRFLNSTTLPSPLFGRCPGVHFAQSSLFITIASILMAFDIRATKDGNGQDILPSGKMTSSAVLTPEHVEFELTPRSEKHKELARNGL</sequence>
<keyword evidence="7 9" id="KW-0408">Iron</keyword>
<dbReference type="PANTHER" id="PTHR46300">
    <property type="entry name" value="P450, PUTATIVE (EUROFUNG)-RELATED-RELATED"/>
    <property type="match status" value="1"/>
</dbReference>
<gene>
    <name evidence="10" type="ORF">RHS04_06172</name>
</gene>
<accession>A0A8H7H5C1</accession>
<dbReference type="GO" id="GO:0016705">
    <property type="term" value="F:oxidoreductase activity, acting on paired donors, with incorporation or reduction of molecular oxygen"/>
    <property type="evidence" value="ECO:0007669"/>
    <property type="project" value="InterPro"/>
</dbReference>
<comment type="caution">
    <text evidence="10">The sequence shown here is derived from an EMBL/GenBank/DDBJ whole genome shotgun (WGS) entry which is preliminary data.</text>
</comment>